<evidence type="ECO:0000256" key="8">
    <source>
        <dbReference type="ARBA" id="ARBA00034078"/>
    </source>
</evidence>
<evidence type="ECO:0000313" key="10">
    <source>
        <dbReference type="EMBL" id="KKI99682.1"/>
    </source>
</evidence>
<dbReference type="InterPro" id="IPR001041">
    <property type="entry name" value="2Fe-2S_ferredoxin-type"/>
</dbReference>
<sequence>MAQTYTIEIQHQGQTHTVQVPEDRPILEVAQEAGLDLPSSCTAGVCTTCAAQILNYHEGCVEQGDSMGVSPELREQGYTLLCVAYPRADLKLITEQEEKVYHLQFGRPNA</sequence>
<evidence type="ECO:0000256" key="6">
    <source>
        <dbReference type="ARBA" id="ARBA00023004"/>
    </source>
</evidence>
<proteinExistence type="inferred from homology"/>
<keyword evidence="6" id="KW-0408">Iron</keyword>
<dbReference type="PROSITE" id="PS51085">
    <property type="entry name" value="2FE2S_FER_2"/>
    <property type="match status" value="1"/>
</dbReference>
<dbReference type="AlphaFoldDB" id="A0A0M2PX62"/>
<dbReference type="CDD" id="cd00207">
    <property type="entry name" value="fer2"/>
    <property type="match status" value="1"/>
</dbReference>
<keyword evidence="3" id="KW-0001">2Fe-2S</keyword>
<evidence type="ECO:0000313" key="11">
    <source>
        <dbReference type="Proteomes" id="UP000034681"/>
    </source>
</evidence>
<protein>
    <submittedName>
        <fullName evidence="10">Ferredoxin</fullName>
    </submittedName>
</protein>
<evidence type="ECO:0000256" key="1">
    <source>
        <dbReference type="ARBA" id="ARBA00007874"/>
    </source>
</evidence>
<name>A0A0M2PX62_PROHO</name>
<gene>
    <name evidence="10" type="ORF">PROH_07255</name>
</gene>
<dbReference type="PANTHER" id="PTHR43112:SF10">
    <property type="entry name" value="FERREDOXIN C 2, CHLOROPLASTIC"/>
    <property type="match status" value="1"/>
</dbReference>
<keyword evidence="5" id="KW-0249">Electron transport</keyword>
<comment type="caution">
    <text evidence="10">The sequence shown here is derived from an EMBL/GenBank/DDBJ whole genome shotgun (WGS) entry which is preliminary data.</text>
</comment>
<dbReference type="eggNOG" id="COG1018">
    <property type="taxonomic scope" value="Bacteria"/>
</dbReference>
<dbReference type="GO" id="GO:0046872">
    <property type="term" value="F:metal ion binding"/>
    <property type="evidence" value="ECO:0007669"/>
    <property type="project" value="UniProtKB-KW"/>
</dbReference>
<dbReference type="EMBL" id="AJTX02000004">
    <property type="protein sequence ID" value="KKI99682.1"/>
    <property type="molecule type" value="Genomic_DNA"/>
</dbReference>
<dbReference type="Pfam" id="PF00111">
    <property type="entry name" value="Fer2"/>
    <property type="match status" value="1"/>
</dbReference>
<comment type="cofactor">
    <cofactor evidence="8">
        <name>[2Fe-2S] cluster</name>
        <dbReference type="ChEBI" id="CHEBI:190135"/>
    </cofactor>
</comment>
<dbReference type="InterPro" id="IPR006058">
    <property type="entry name" value="2Fe2S_fd_BS"/>
</dbReference>
<keyword evidence="7" id="KW-0411">Iron-sulfur</keyword>
<evidence type="ECO:0000256" key="7">
    <source>
        <dbReference type="ARBA" id="ARBA00023014"/>
    </source>
</evidence>
<evidence type="ECO:0000259" key="9">
    <source>
        <dbReference type="PROSITE" id="PS51085"/>
    </source>
</evidence>
<evidence type="ECO:0000256" key="5">
    <source>
        <dbReference type="ARBA" id="ARBA00022982"/>
    </source>
</evidence>
<feature type="domain" description="2Fe-2S ferredoxin-type" evidence="9">
    <location>
        <begin position="5"/>
        <end position="98"/>
    </location>
</feature>
<evidence type="ECO:0000256" key="3">
    <source>
        <dbReference type="ARBA" id="ARBA00022714"/>
    </source>
</evidence>
<keyword evidence="4" id="KW-0479">Metal-binding</keyword>
<accession>A0A0M2PX62</accession>
<evidence type="ECO:0000256" key="2">
    <source>
        <dbReference type="ARBA" id="ARBA00022448"/>
    </source>
</evidence>
<dbReference type="SUPFAM" id="SSF54292">
    <property type="entry name" value="2Fe-2S ferredoxin-like"/>
    <property type="match status" value="1"/>
</dbReference>
<evidence type="ECO:0000256" key="4">
    <source>
        <dbReference type="ARBA" id="ARBA00022723"/>
    </source>
</evidence>
<dbReference type="RefSeq" id="WP_017710889.1">
    <property type="nucleotide sequence ID" value="NZ_KB235933.1"/>
</dbReference>
<dbReference type="PANTHER" id="PTHR43112">
    <property type="entry name" value="FERREDOXIN"/>
    <property type="match status" value="1"/>
</dbReference>
<comment type="similarity">
    <text evidence="1">Belongs to the 2Fe2S plant-type ferredoxin family.</text>
</comment>
<organism evidence="10 11">
    <name type="scientific">Prochlorothrix hollandica PCC 9006 = CALU 1027</name>
    <dbReference type="NCBI Taxonomy" id="317619"/>
    <lineage>
        <taxon>Bacteria</taxon>
        <taxon>Bacillati</taxon>
        <taxon>Cyanobacteriota</taxon>
        <taxon>Cyanophyceae</taxon>
        <taxon>Prochlorotrichales</taxon>
        <taxon>Prochlorotrichaceae</taxon>
        <taxon>Prochlorothrix</taxon>
    </lineage>
</organism>
<reference evidence="10" key="1">
    <citation type="submission" date="2012-04" db="EMBL/GenBank/DDBJ databases">
        <authorList>
            <person name="Borisov I.G."/>
            <person name="Ivanikova N.V."/>
            <person name="Pinevich A.V."/>
        </authorList>
    </citation>
    <scope>NUCLEOTIDE SEQUENCE</scope>
    <source>
        <strain evidence="10">CALU 1027</strain>
    </source>
</reference>
<dbReference type="GO" id="GO:0051537">
    <property type="term" value="F:2 iron, 2 sulfur cluster binding"/>
    <property type="evidence" value="ECO:0007669"/>
    <property type="project" value="UniProtKB-KW"/>
</dbReference>
<keyword evidence="11" id="KW-1185">Reference proteome</keyword>
<dbReference type="InterPro" id="IPR036010">
    <property type="entry name" value="2Fe-2S_ferredoxin-like_sf"/>
</dbReference>
<dbReference type="InterPro" id="IPR012675">
    <property type="entry name" value="Beta-grasp_dom_sf"/>
</dbReference>
<dbReference type="Proteomes" id="UP000034681">
    <property type="component" value="Unassembled WGS sequence"/>
</dbReference>
<keyword evidence="2" id="KW-0813">Transport</keyword>
<dbReference type="PROSITE" id="PS00197">
    <property type="entry name" value="2FE2S_FER_1"/>
    <property type="match status" value="1"/>
</dbReference>
<dbReference type="Gene3D" id="3.10.20.30">
    <property type="match status" value="1"/>
</dbReference>
<dbReference type="STRING" id="317619.GCA_000332315_00186"/>
<dbReference type="OrthoDB" id="462043at2"/>